<evidence type="ECO:0000256" key="4">
    <source>
        <dbReference type="ARBA" id="ARBA00022679"/>
    </source>
</evidence>
<keyword evidence="5 13" id="KW-0548">Nucleotidyltransferase</keyword>
<dbReference type="Pfam" id="PF01467">
    <property type="entry name" value="CTP_transf_like"/>
    <property type="match status" value="2"/>
</dbReference>
<evidence type="ECO:0000256" key="7">
    <source>
        <dbReference type="ARBA" id="ARBA00023209"/>
    </source>
</evidence>
<dbReference type="EC" id="2.7.7.14" evidence="10"/>
<dbReference type="SUPFAM" id="SSF52374">
    <property type="entry name" value="Nucleotidylyl transferase"/>
    <property type="match status" value="2"/>
</dbReference>
<evidence type="ECO:0000259" key="12">
    <source>
        <dbReference type="Pfam" id="PF01467"/>
    </source>
</evidence>
<evidence type="ECO:0000256" key="8">
    <source>
        <dbReference type="ARBA" id="ARBA00023264"/>
    </source>
</evidence>
<evidence type="ECO:0000256" key="10">
    <source>
        <dbReference type="ARBA" id="ARBA00024221"/>
    </source>
</evidence>
<name>A0AAV7ZFG7_9EUKA</name>
<dbReference type="GO" id="GO:0006646">
    <property type="term" value="P:phosphatidylethanolamine biosynthetic process"/>
    <property type="evidence" value="ECO:0007669"/>
    <property type="project" value="InterPro"/>
</dbReference>
<evidence type="ECO:0000256" key="5">
    <source>
        <dbReference type="ARBA" id="ARBA00022695"/>
    </source>
</evidence>
<dbReference type="EMBL" id="JANTQA010000032">
    <property type="protein sequence ID" value="KAJ3439170.1"/>
    <property type="molecule type" value="Genomic_DNA"/>
</dbReference>
<evidence type="ECO:0000256" key="11">
    <source>
        <dbReference type="ARBA" id="ARBA00031473"/>
    </source>
</evidence>
<dbReference type="PANTHER" id="PTHR45780">
    <property type="entry name" value="ETHANOLAMINE-PHOSPHATE CYTIDYLYLTRANSFERASE"/>
    <property type="match status" value="1"/>
</dbReference>
<dbReference type="Proteomes" id="UP001146793">
    <property type="component" value="Unassembled WGS sequence"/>
</dbReference>
<gene>
    <name evidence="13" type="ORF">M0812_15192</name>
</gene>
<proteinExistence type="inferred from homology"/>
<evidence type="ECO:0000256" key="9">
    <source>
        <dbReference type="ARBA" id="ARBA00024191"/>
    </source>
</evidence>
<dbReference type="InterPro" id="IPR014729">
    <property type="entry name" value="Rossmann-like_a/b/a_fold"/>
</dbReference>
<comment type="pathway">
    <text evidence="1">Lipid metabolism.</text>
</comment>
<evidence type="ECO:0000256" key="1">
    <source>
        <dbReference type="ARBA" id="ARBA00005189"/>
    </source>
</evidence>
<keyword evidence="7" id="KW-0594">Phospholipid biosynthesis</keyword>
<sequence>MIKQKGPPIFSNEERKILLLGCRWVDEVIMMPYGNKLETMERHNCDYIIHGKEPTILLDGRDSYAETKKANKYISTERTYGVSTTSILDRIIQLINIYKIGRNTNINNSNLNNNNQISFSLQRNSRSVNALRIAEFCNKKRPTKNDTILYVPGKWDLFHCGHVLFLKMARKIADYIIVGVYSDQTIQQMKGKGFPLMNVYERSLSVLACRYVDDVIIDAPYIITNDFLKDLRINKVAYGLRKVDKKTFHSCPYTIPKQLGILTKLNSPLPHFCVNTIILRIPSRKNNNIDYFITNFNNLKFIKSKTIKNKISDHNAILNKFNINKNWEIKNVYKIKDIAKFHVDFINFYKNKNYQLNGKNFKIFKKQFKVKERIILNIPKKDLKLYNLINKLFENNELIKEIKDRNSKQYFKLINQINIEFEENQNFWKKLNRLRETSSKMILNNENMETSYFGFVKSISKKPKKYILNFIKNFTLDKNNLLNIKIEEIFSITKIKEIIKYQKNKSVKEFDKIKQYKTIKNQSSEFYINYENFIKTIQKIFFNWINDISQKNIKFIKKRNLLFIHKSGDEGIPLNYRPISINQTLPRFFLKLLYAGIQDSWDLVSKKPIWI</sequence>
<dbReference type="GO" id="GO:0005737">
    <property type="term" value="C:cytoplasm"/>
    <property type="evidence" value="ECO:0007669"/>
    <property type="project" value="TreeGrafter"/>
</dbReference>
<dbReference type="NCBIfam" id="TIGR00125">
    <property type="entry name" value="cyt_tran_rel"/>
    <property type="match status" value="1"/>
</dbReference>
<keyword evidence="6" id="KW-0443">Lipid metabolism</keyword>
<evidence type="ECO:0000256" key="6">
    <source>
        <dbReference type="ARBA" id="ARBA00023098"/>
    </source>
</evidence>
<dbReference type="InterPro" id="IPR044608">
    <property type="entry name" value="Ect1/PCYT2"/>
</dbReference>
<evidence type="ECO:0000313" key="14">
    <source>
        <dbReference type="Proteomes" id="UP001146793"/>
    </source>
</evidence>
<feature type="domain" description="Cytidyltransferase-like" evidence="12">
    <location>
        <begin position="4"/>
        <end position="88"/>
    </location>
</feature>
<comment type="similarity">
    <text evidence="2">Belongs to the cytidylyltransferase family.</text>
</comment>
<organism evidence="13 14">
    <name type="scientific">Anaeramoeba flamelloides</name>
    <dbReference type="NCBI Taxonomy" id="1746091"/>
    <lineage>
        <taxon>Eukaryota</taxon>
        <taxon>Metamonada</taxon>
        <taxon>Anaeramoebidae</taxon>
        <taxon>Anaeramoeba</taxon>
    </lineage>
</organism>
<keyword evidence="3" id="KW-0444">Lipid biosynthesis</keyword>
<evidence type="ECO:0000313" key="13">
    <source>
        <dbReference type="EMBL" id="KAJ3439170.1"/>
    </source>
</evidence>
<feature type="domain" description="Cytidyltransferase-like" evidence="12">
    <location>
        <begin position="151"/>
        <end position="243"/>
    </location>
</feature>
<dbReference type="InterPro" id="IPR004821">
    <property type="entry name" value="Cyt_trans-like"/>
</dbReference>
<dbReference type="Gene3D" id="3.40.50.620">
    <property type="entry name" value="HUPs"/>
    <property type="match status" value="2"/>
</dbReference>
<keyword evidence="8" id="KW-1208">Phospholipid metabolism</keyword>
<dbReference type="GO" id="GO:0004306">
    <property type="term" value="F:ethanolamine-phosphate cytidylyltransferase activity"/>
    <property type="evidence" value="ECO:0007669"/>
    <property type="project" value="UniProtKB-EC"/>
</dbReference>
<dbReference type="AlphaFoldDB" id="A0AAV7ZFG7"/>
<protein>
    <recommendedName>
        <fullName evidence="10">ethanolamine-phosphate cytidylyltransferase</fullName>
        <ecNumber evidence="10">2.7.7.14</ecNumber>
    </recommendedName>
    <alternativeName>
        <fullName evidence="11">CTP:phosphoethanolamine cytidylyltransferase</fullName>
    </alternativeName>
</protein>
<keyword evidence="4" id="KW-0808">Transferase</keyword>
<comment type="caution">
    <text evidence="13">The sequence shown here is derived from an EMBL/GenBank/DDBJ whole genome shotgun (WGS) entry which is preliminary data.</text>
</comment>
<evidence type="ECO:0000256" key="3">
    <source>
        <dbReference type="ARBA" id="ARBA00022516"/>
    </source>
</evidence>
<comment type="pathway">
    <text evidence="9">Phospholipid metabolism; phosphatidylethanolamine biosynthesis; phosphatidylethanolamine from ethanolamine: step 2/3.</text>
</comment>
<dbReference type="PANTHER" id="PTHR45780:SF2">
    <property type="entry name" value="ETHANOLAMINE-PHOSPHATE CYTIDYLYLTRANSFERASE"/>
    <property type="match status" value="1"/>
</dbReference>
<accession>A0AAV7ZFG7</accession>
<evidence type="ECO:0000256" key="2">
    <source>
        <dbReference type="ARBA" id="ARBA00010101"/>
    </source>
</evidence>
<reference evidence="13" key="1">
    <citation type="submission" date="2022-08" db="EMBL/GenBank/DDBJ databases">
        <title>Novel sulphate-reducing endosymbionts in the free-living metamonad Anaeramoeba.</title>
        <authorList>
            <person name="Jerlstrom-Hultqvist J."/>
            <person name="Cepicka I."/>
            <person name="Gallot-Lavallee L."/>
            <person name="Salas-Leiva D."/>
            <person name="Curtis B.A."/>
            <person name="Zahonova K."/>
            <person name="Pipaliya S."/>
            <person name="Dacks J."/>
            <person name="Roger A.J."/>
        </authorList>
    </citation>
    <scope>NUCLEOTIDE SEQUENCE</scope>
    <source>
        <strain evidence="13">Busselton2</strain>
    </source>
</reference>